<proteinExistence type="predicted"/>
<evidence type="ECO:0000256" key="1">
    <source>
        <dbReference type="SAM" id="Phobius"/>
    </source>
</evidence>
<comment type="caution">
    <text evidence="2">The sequence shown here is derived from an EMBL/GenBank/DDBJ whole genome shotgun (WGS) entry which is preliminary data.</text>
</comment>
<accession>A0A916PF19</accession>
<feature type="transmembrane region" description="Helical" evidence="1">
    <location>
        <begin position="24"/>
        <end position="44"/>
    </location>
</feature>
<evidence type="ECO:0000313" key="3">
    <source>
        <dbReference type="Proteomes" id="UP000243105"/>
    </source>
</evidence>
<keyword evidence="1" id="KW-0812">Transmembrane</keyword>
<keyword evidence="1" id="KW-0472">Membrane</keyword>
<gene>
    <name evidence="2" type="ORF">JGI25_01448</name>
</gene>
<evidence type="ECO:0000313" key="2">
    <source>
        <dbReference type="EMBL" id="CUT04636.1"/>
    </source>
</evidence>
<dbReference type="AlphaFoldDB" id="A0A916PF19"/>
<protein>
    <recommendedName>
        <fullName evidence="4">Transmembrane protein</fullName>
    </recommendedName>
</protein>
<sequence>MFHFKYTNFWNLFKVLKLVGYCKWLHFLYVVFMLIFLYSLLFSWKGGKVLHGLGVSSLNIRGNDKIVEAKLSLVVGFDVGCSRRMDRLVKVGGVVLDYVFISAVFMGLDGGWGFGEYSKIFSGLLRYGKTSEIF</sequence>
<evidence type="ECO:0008006" key="4">
    <source>
        <dbReference type="Google" id="ProtNLM"/>
    </source>
</evidence>
<name>A0A916PF19_KRYT1</name>
<reference evidence="2 3" key="1">
    <citation type="submission" date="2015-11" db="EMBL/GenBank/DDBJ databases">
        <authorList>
            <person name="Varghese N."/>
        </authorList>
    </citation>
    <scope>NUCLEOTIDE SEQUENCE [LARGE SCALE GENOMIC DNA]</scope>
    <source>
        <strain evidence="2 3">JGI-25</strain>
    </source>
</reference>
<dbReference type="Proteomes" id="UP000243105">
    <property type="component" value="Unassembled WGS sequence"/>
</dbReference>
<organism evidence="2 3">
    <name type="scientific">Kryptobacter tengchongensis</name>
    <dbReference type="NCBI Taxonomy" id="1643429"/>
    <lineage>
        <taxon>Bacteria</taxon>
        <taxon>Pseudomonadati</taxon>
        <taxon>Candidatus Kryptoniota</taxon>
        <taxon>Candidatus Kryptobacter</taxon>
    </lineage>
</organism>
<keyword evidence="1" id="KW-1133">Transmembrane helix</keyword>
<feature type="transmembrane region" description="Helical" evidence="1">
    <location>
        <begin position="88"/>
        <end position="108"/>
    </location>
</feature>
<dbReference type="EMBL" id="CZVV01000128">
    <property type="protein sequence ID" value="CUT04636.1"/>
    <property type="molecule type" value="Genomic_DNA"/>
</dbReference>